<keyword evidence="5" id="KW-0732">Signal</keyword>
<proteinExistence type="inferred from homology"/>
<keyword evidence="9" id="KW-0325">Glycoprotein</keyword>
<dbReference type="InterPro" id="IPR029052">
    <property type="entry name" value="Metallo-depent_PP-like"/>
</dbReference>
<feature type="region of interest" description="Disordered" evidence="11">
    <location>
        <begin position="490"/>
        <end position="519"/>
    </location>
</feature>
<dbReference type="InterPro" id="IPR039331">
    <property type="entry name" value="PAPs-like"/>
</dbReference>
<dbReference type="InterPro" id="IPR008963">
    <property type="entry name" value="Purple_acid_Pase-like_N"/>
</dbReference>
<evidence type="ECO:0000259" key="13">
    <source>
        <dbReference type="Pfam" id="PF14008"/>
    </source>
</evidence>
<dbReference type="Pfam" id="PF16656">
    <property type="entry name" value="Pur_ac_phosph_N"/>
    <property type="match status" value="1"/>
</dbReference>
<evidence type="ECO:0000256" key="6">
    <source>
        <dbReference type="ARBA" id="ARBA00022801"/>
    </source>
</evidence>
<reference evidence="16" key="1">
    <citation type="submission" date="2025-08" db="UniProtKB">
        <authorList>
            <consortium name="RefSeq"/>
        </authorList>
    </citation>
    <scope>IDENTIFICATION</scope>
    <source>
        <tissue evidence="16">Leaf</tissue>
    </source>
</reference>
<feature type="domain" description="Purple acid phosphatase C-terminal" evidence="13">
    <location>
        <begin position="412"/>
        <end position="475"/>
    </location>
</feature>
<evidence type="ECO:0000256" key="9">
    <source>
        <dbReference type="ARBA" id="ARBA00023180"/>
    </source>
</evidence>
<dbReference type="Gene3D" id="3.60.21.10">
    <property type="match status" value="1"/>
</dbReference>
<organism evidence="15 16">
    <name type="scientific">Herrania umbratica</name>
    <dbReference type="NCBI Taxonomy" id="108875"/>
    <lineage>
        <taxon>Eukaryota</taxon>
        <taxon>Viridiplantae</taxon>
        <taxon>Streptophyta</taxon>
        <taxon>Embryophyta</taxon>
        <taxon>Tracheophyta</taxon>
        <taxon>Spermatophyta</taxon>
        <taxon>Magnoliopsida</taxon>
        <taxon>eudicotyledons</taxon>
        <taxon>Gunneridae</taxon>
        <taxon>Pentapetalae</taxon>
        <taxon>rosids</taxon>
        <taxon>malvids</taxon>
        <taxon>Malvales</taxon>
        <taxon>Malvaceae</taxon>
        <taxon>Byttnerioideae</taxon>
        <taxon>Herrania</taxon>
    </lineage>
</organism>
<dbReference type="AlphaFoldDB" id="A0A6J1AQK5"/>
<comment type="cofactor">
    <cofactor evidence="2">
        <name>Zn(2+)</name>
        <dbReference type="ChEBI" id="CHEBI:29105"/>
    </cofactor>
</comment>
<comment type="cofactor">
    <cofactor evidence="3">
        <name>Fe cation</name>
        <dbReference type="ChEBI" id="CHEBI:24875"/>
    </cofactor>
</comment>
<evidence type="ECO:0000256" key="11">
    <source>
        <dbReference type="SAM" id="MobiDB-lite"/>
    </source>
</evidence>
<dbReference type="Pfam" id="PF00149">
    <property type="entry name" value="Metallophos"/>
    <property type="match status" value="1"/>
</dbReference>
<dbReference type="GO" id="GO:0003993">
    <property type="term" value="F:acid phosphatase activity"/>
    <property type="evidence" value="ECO:0007669"/>
    <property type="project" value="UniProtKB-EC"/>
</dbReference>
<feature type="domain" description="Purple acid phosphatase N-terminal" evidence="14">
    <location>
        <begin position="111"/>
        <end position="198"/>
    </location>
</feature>
<accession>A0A6J1AQK5</accession>
<dbReference type="InterPro" id="IPR025733">
    <property type="entry name" value="PAPs_C"/>
</dbReference>
<evidence type="ECO:0000256" key="8">
    <source>
        <dbReference type="ARBA" id="ARBA00023004"/>
    </source>
</evidence>
<dbReference type="CDD" id="cd00839">
    <property type="entry name" value="MPP_PAPs"/>
    <property type="match status" value="1"/>
</dbReference>
<feature type="domain" description="Calcineurin-like phosphoesterase" evidence="12">
    <location>
        <begin position="207"/>
        <end position="397"/>
    </location>
</feature>
<dbReference type="RefSeq" id="XP_021289160.1">
    <property type="nucleotide sequence ID" value="XM_021433485.1"/>
</dbReference>
<keyword evidence="7" id="KW-0862">Zinc</keyword>
<evidence type="ECO:0000259" key="12">
    <source>
        <dbReference type="Pfam" id="PF00149"/>
    </source>
</evidence>
<dbReference type="OrthoDB" id="45007at2759"/>
<evidence type="ECO:0000256" key="7">
    <source>
        <dbReference type="ARBA" id="ARBA00022833"/>
    </source>
</evidence>
<dbReference type="Proteomes" id="UP000504621">
    <property type="component" value="Unplaced"/>
</dbReference>
<evidence type="ECO:0000256" key="10">
    <source>
        <dbReference type="RuleBase" id="RU361203"/>
    </source>
</evidence>
<evidence type="ECO:0000256" key="3">
    <source>
        <dbReference type="ARBA" id="ARBA00001962"/>
    </source>
</evidence>
<evidence type="ECO:0000313" key="16">
    <source>
        <dbReference type="RefSeq" id="XP_021289160.1"/>
    </source>
</evidence>
<dbReference type="InterPro" id="IPR041792">
    <property type="entry name" value="MPP_PAP"/>
</dbReference>
<comment type="similarity">
    <text evidence="4 10">Belongs to the metallophosphoesterase superfamily. Purple acid phosphatase family.</text>
</comment>
<evidence type="ECO:0000256" key="1">
    <source>
        <dbReference type="ARBA" id="ARBA00000032"/>
    </source>
</evidence>
<dbReference type="Pfam" id="PF14008">
    <property type="entry name" value="Metallophos_C"/>
    <property type="match status" value="1"/>
</dbReference>
<dbReference type="GO" id="GO:0046872">
    <property type="term" value="F:metal ion binding"/>
    <property type="evidence" value="ECO:0007669"/>
    <property type="project" value="InterPro"/>
</dbReference>
<keyword evidence="6 10" id="KW-0378">Hydrolase</keyword>
<comment type="catalytic activity">
    <reaction evidence="1 10">
        <text>a phosphate monoester + H2O = an alcohol + phosphate</text>
        <dbReference type="Rhea" id="RHEA:15017"/>
        <dbReference type="ChEBI" id="CHEBI:15377"/>
        <dbReference type="ChEBI" id="CHEBI:30879"/>
        <dbReference type="ChEBI" id="CHEBI:43474"/>
        <dbReference type="ChEBI" id="CHEBI:67140"/>
        <dbReference type="EC" id="3.1.3.2"/>
    </reaction>
</comment>
<dbReference type="PANTHER" id="PTHR22953">
    <property type="entry name" value="ACID PHOSPHATASE RELATED"/>
    <property type="match status" value="1"/>
</dbReference>
<keyword evidence="8" id="KW-0408">Iron</keyword>
<evidence type="ECO:0000256" key="4">
    <source>
        <dbReference type="ARBA" id="ARBA00008723"/>
    </source>
</evidence>
<keyword evidence="15" id="KW-1185">Reference proteome</keyword>
<gene>
    <name evidence="16" type="primary">LOC110420242</name>
</gene>
<dbReference type="SUPFAM" id="SSF56300">
    <property type="entry name" value="Metallo-dependent phosphatases"/>
    <property type="match status" value="1"/>
</dbReference>
<name>A0A6J1AQK5_9ROSI</name>
<evidence type="ECO:0000313" key="15">
    <source>
        <dbReference type="Proteomes" id="UP000504621"/>
    </source>
</evidence>
<dbReference type="SUPFAM" id="SSF49363">
    <property type="entry name" value="Purple acid phosphatase, N-terminal domain"/>
    <property type="match status" value="1"/>
</dbReference>
<dbReference type="GeneID" id="110420242"/>
<evidence type="ECO:0000256" key="2">
    <source>
        <dbReference type="ARBA" id="ARBA00001947"/>
    </source>
</evidence>
<dbReference type="InterPro" id="IPR015914">
    <property type="entry name" value="PAPs_N"/>
</dbReference>
<evidence type="ECO:0000259" key="14">
    <source>
        <dbReference type="Pfam" id="PF16656"/>
    </source>
</evidence>
<evidence type="ECO:0000256" key="5">
    <source>
        <dbReference type="ARBA" id="ARBA00022729"/>
    </source>
</evidence>
<dbReference type="PANTHER" id="PTHR22953:SF7">
    <property type="entry name" value="PURPLE ACID PHOSPHATASE 22"/>
    <property type="match status" value="1"/>
</dbReference>
<dbReference type="Gene3D" id="2.60.40.380">
    <property type="entry name" value="Purple acid phosphatase-like, N-terminal"/>
    <property type="match status" value="1"/>
</dbReference>
<feature type="compositionally biased region" description="Basic and acidic residues" evidence="11">
    <location>
        <begin position="507"/>
        <end position="519"/>
    </location>
</feature>
<protein>
    <recommendedName>
        <fullName evidence="10">Purple acid phosphatase</fullName>
        <ecNumber evidence="10">3.1.3.2</ecNumber>
    </recommendedName>
</protein>
<dbReference type="EC" id="3.1.3.2" evidence="10"/>
<dbReference type="InterPro" id="IPR004843">
    <property type="entry name" value="Calcineurin-like_PHP"/>
</dbReference>
<sequence length="519" mass="59289">MWSLLQAYPTIFQLTCLTPLQSNCLHFFKFQPRVPSCFKPPSLFTYFVPSSANEQLKMEKLWQNHFFPVLLTILFFSPFPFQTSLALQSDYIRQPPGKVIVTPHHRSKSDPQQVHISLVGKDQMRITWITEDKDVPSKVEYGKVSGRYNAMAVGEQTSYHYFFYSSGKIHHVKIGPLEPGTTYYYRCGGHGPEFSFKTPPPTFPIEFVVVGDLGQTEWTASTLAQVHSKDYDVFLLPGDLSYADTQQPLWDSFGRLVEPYASRRPWMVTEGNHEIEIFPIIYPRGFKAYNARWLMPHQESGSTSNLYYSFDVAGSHIIMLGSYTDFDETSAQYKWLEADLGKVDRTKTPWIVVLLHAPWYNTNSAHKGEGESMRKAMEDLLYKARVDVVFAGHVHAYERFTRIYDNKADPCGPVYITIGDGGNREGLALTFENPTSELSFYREPSFGHGRLRILDETRAHWSWHRNNDSDSYVADEVWLESLATTKSCCPNTGERDGSTKSCCPNTGERDGSKVNKDEL</sequence>